<feature type="transmembrane region" description="Helical" evidence="10">
    <location>
        <begin position="6"/>
        <end position="25"/>
    </location>
</feature>
<feature type="transmembrane region" description="Helical" evidence="10">
    <location>
        <begin position="250"/>
        <end position="271"/>
    </location>
</feature>
<comment type="subcellular location">
    <subcellularLocation>
        <location evidence="1">Endomembrane system</location>
        <topology evidence="1">Multi-pass membrane protein</topology>
    </subcellularLocation>
    <subcellularLocation>
        <location evidence="9">Membrane</location>
        <topology evidence="9">Multi-pass membrane protein</topology>
    </subcellularLocation>
</comment>
<proteinExistence type="inferred from homology"/>
<dbReference type="GO" id="GO:0016020">
    <property type="term" value="C:membrane"/>
    <property type="evidence" value="ECO:0007669"/>
    <property type="project" value="UniProtKB-SubCell"/>
</dbReference>
<feature type="transmembrane region" description="Helical" evidence="10">
    <location>
        <begin position="309"/>
        <end position="330"/>
    </location>
</feature>
<feature type="transmembrane region" description="Helical" evidence="10">
    <location>
        <begin position="336"/>
        <end position="357"/>
    </location>
</feature>
<evidence type="ECO:0000256" key="10">
    <source>
        <dbReference type="SAM" id="Phobius"/>
    </source>
</evidence>
<gene>
    <name evidence="12" type="ORF">SAMN03097708_03055</name>
</gene>
<dbReference type="EMBL" id="FMWD01000013">
    <property type="protein sequence ID" value="SCZ66978.1"/>
    <property type="molecule type" value="Genomic_DNA"/>
</dbReference>
<sequence length="498" mass="52896">MDSLPLLSLLVLSLPVGAVLIWLVPRPEQARWVALITALVDLVISALVLGRFDASEPGFQLVEQASWIPSLNAQYLVGVDGISVLFLPLTVLLFIGVIAASWTSVRNMPRLWFSLLLLQESATLGVFLALDTVLFFLFWELALIPLYFLISLWGIGPNRRHAATQYSLVMLAGGIPLLFGFILLAFNHATVTGIEVPAGLAFDLPTLLATPLPPGLELTVFLLLLVGFAVKTPLFPLHSWLPVVAAEGPAGVTALLVGLKLGAYGLIRFAIPLAPEAARELHWLLAGLGTLGLLYGALAALSQTNLRRMLAYSSLAHVGLVVLGIASFSVQGLQGAVLQLLNFTVVAGGLFLLTGMLHHRTGSSDVTNLGGVARTLPLLAGFFLLFGLAGIGIPGTSGFPAELLILFSAFETHTGAGLAALFAMVLGAAYLLSSYRRAFLGPVTGVVVREALDLRPREVWLVAAFALVILGIGFFPSLILNLIAPSVEMWVGQSPTLK</sequence>
<evidence type="ECO:0000313" key="12">
    <source>
        <dbReference type="EMBL" id="SCZ66978.1"/>
    </source>
</evidence>
<evidence type="ECO:0000256" key="2">
    <source>
        <dbReference type="ARBA" id="ARBA00009025"/>
    </source>
</evidence>
<feature type="transmembrane region" description="Helical" evidence="10">
    <location>
        <begin position="283"/>
        <end position="302"/>
    </location>
</feature>
<feature type="transmembrane region" description="Helical" evidence="10">
    <location>
        <begin position="369"/>
        <end position="393"/>
    </location>
</feature>
<feature type="transmembrane region" description="Helical" evidence="10">
    <location>
        <begin position="32"/>
        <end position="52"/>
    </location>
</feature>
<keyword evidence="13" id="KW-1185">Reference proteome</keyword>
<dbReference type="GO" id="GO:0015990">
    <property type="term" value="P:electron transport coupled proton transport"/>
    <property type="evidence" value="ECO:0007669"/>
    <property type="project" value="TreeGrafter"/>
</dbReference>
<name>A0A1G5QZF3_9GAMM</name>
<keyword evidence="4 9" id="KW-0812">Transmembrane</keyword>
<accession>A0A1G5QZF3</accession>
<dbReference type="RefSeq" id="WP_092998977.1">
    <property type="nucleotide sequence ID" value="NZ_FMWD01000013.1"/>
</dbReference>
<dbReference type="NCBIfam" id="TIGR01972">
    <property type="entry name" value="NDH_I_M"/>
    <property type="match status" value="1"/>
</dbReference>
<evidence type="ECO:0000256" key="1">
    <source>
        <dbReference type="ARBA" id="ARBA00004127"/>
    </source>
</evidence>
<protein>
    <recommendedName>
        <fullName evidence="3">NADH-quinone oxidoreductase subunit M</fullName>
    </recommendedName>
    <alternativeName>
        <fullName evidence="7">NADH dehydrogenase I subunit M</fullName>
    </alternativeName>
    <alternativeName>
        <fullName evidence="8">NDH-1 subunit M</fullName>
    </alternativeName>
</protein>
<evidence type="ECO:0000256" key="5">
    <source>
        <dbReference type="ARBA" id="ARBA00022989"/>
    </source>
</evidence>
<evidence type="ECO:0000256" key="9">
    <source>
        <dbReference type="RuleBase" id="RU000320"/>
    </source>
</evidence>
<dbReference type="GO" id="GO:0042773">
    <property type="term" value="P:ATP synthesis coupled electron transport"/>
    <property type="evidence" value="ECO:0007669"/>
    <property type="project" value="InterPro"/>
</dbReference>
<dbReference type="GO" id="GO:0012505">
    <property type="term" value="C:endomembrane system"/>
    <property type="evidence" value="ECO:0007669"/>
    <property type="project" value="UniProtKB-SubCell"/>
</dbReference>
<keyword evidence="6 10" id="KW-0472">Membrane</keyword>
<dbReference type="GO" id="GO:0008137">
    <property type="term" value="F:NADH dehydrogenase (ubiquinone) activity"/>
    <property type="evidence" value="ECO:0007669"/>
    <property type="project" value="InterPro"/>
</dbReference>
<organism evidence="12 13">
    <name type="scientific">Thiohalomonas denitrificans</name>
    <dbReference type="NCBI Taxonomy" id="415747"/>
    <lineage>
        <taxon>Bacteria</taxon>
        <taxon>Pseudomonadati</taxon>
        <taxon>Pseudomonadota</taxon>
        <taxon>Gammaproteobacteria</taxon>
        <taxon>Thiohalomonadales</taxon>
        <taxon>Thiohalomonadaceae</taxon>
        <taxon>Thiohalomonas</taxon>
    </lineage>
</organism>
<dbReference type="Proteomes" id="UP000199648">
    <property type="component" value="Unassembled WGS sequence"/>
</dbReference>
<evidence type="ECO:0000256" key="6">
    <source>
        <dbReference type="ARBA" id="ARBA00023136"/>
    </source>
</evidence>
<keyword evidence="5 10" id="KW-1133">Transmembrane helix</keyword>
<dbReference type="OrthoDB" id="9768329at2"/>
<evidence type="ECO:0000256" key="8">
    <source>
        <dbReference type="ARBA" id="ARBA00032798"/>
    </source>
</evidence>
<evidence type="ECO:0000259" key="11">
    <source>
        <dbReference type="Pfam" id="PF00361"/>
    </source>
</evidence>
<evidence type="ECO:0000256" key="3">
    <source>
        <dbReference type="ARBA" id="ARBA00019906"/>
    </source>
</evidence>
<feature type="transmembrane region" description="Helical" evidence="10">
    <location>
        <begin position="168"/>
        <end position="186"/>
    </location>
</feature>
<dbReference type="STRING" id="415747.SAMN03097708_03055"/>
<comment type="similarity">
    <text evidence="2">Belongs to the complex I subunit 4 family.</text>
</comment>
<feature type="transmembrane region" description="Helical" evidence="10">
    <location>
        <begin position="72"/>
        <end position="99"/>
    </location>
</feature>
<feature type="transmembrane region" description="Helical" evidence="10">
    <location>
        <begin position="413"/>
        <end position="432"/>
    </location>
</feature>
<feature type="transmembrane region" description="Helical" evidence="10">
    <location>
        <begin position="459"/>
        <end position="484"/>
    </location>
</feature>
<feature type="transmembrane region" description="Helical" evidence="10">
    <location>
        <begin position="136"/>
        <end position="156"/>
    </location>
</feature>
<dbReference type="PANTHER" id="PTHR43507:SF1">
    <property type="entry name" value="NADH-UBIQUINONE OXIDOREDUCTASE CHAIN 4"/>
    <property type="match status" value="1"/>
</dbReference>
<dbReference type="AlphaFoldDB" id="A0A1G5QZF3"/>
<dbReference type="InterPro" id="IPR001750">
    <property type="entry name" value="ND/Mrp_TM"/>
</dbReference>
<feature type="transmembrane region" description="Helical" evidence="10">
    <location>
        <begin position="206"/>
        <end position="230"/>
    </location>
</feature>
<reference evidence="12 13" key="1">
    <citation type="submission" date="2016-10" db="EMBL/GenBank/DDBJ databases">
        <authorList>
            <person name="de Groot N.N."/>
        </authorList>
    </citation>
    <scope>NUCLEOTIDE SEQUENCE [LARGE SCALE GENOMIC DNA]</scope>
    <source>
        <strain evidence="12 13">HLD2</strain>
    </source>
</reference>
<evidence type="ECO:0000256" key="4">
    <source>
        <dbReference type="ARBA" id="ARBA00022692"/>
    </source>
</evidence>
<dbReference type="Pfam" id="PF00361">
    <property type="entry name" value="Proton_antipo_M"/>
    <property type="match status" value="1"/>
</dbReference>
<dbReference type="PRINTS" id="PR01437">
    <property type="entry name" value="NUOXDRDTASE4"/>
</dbReference>
<dbReference type="InterPro" id="IPR003918">
    <property type="entry name" value="NADH_UbQ_OxRdtase"/>
</dbReference>
<evidence type="ECO:0000313" key="13">
    <source>
        <dbReference type="Proteomes" id="UP000199648"/>
    </source>
</evidence>
<feature type="domain" description="NADH:quinone oxidoreductase/Mrp antiporter transmembrane" evidence="11">
    <location>
        <begin position="130"/>
        <end position="426"/>
    </location>
</feature>
<evidence type="ECO:0000256" key="7">
    <source>
        <dbReference type="ARBA" id="ARBA00031584"/>
    </source>
</evidence>
<dbReference type="PANTHER" id="PTHR43507">
    <property type="entry name" value="NADH-UBIQUINONE OXIDOREDUCTASE CHAIN 4"/>
    <property type="match status" value="1"/>
</dbReference>
<feature type="transmembrane region" description="Helical" evidence="10">
    <location>
        <begin position="111"/>
        <end position="130"/>
    </location>
</feature>
<dbReference type="InterPro" id="IPR010227">
    <property type="entry name" value="NADH_Q_OxRdtase_chainM/4"/>
</dbReference>
<dbReference type="GO" id="GO:0048039">
    <property type="term" value="F:ubiquinone binding"/>
    <property type="evidence" value="ECO:0007669"/>
    <property type="project" value="TreeGrafter"/>
</dbReference>
<dbReference type="GO" id="GO:0003954">
    <property type="term" value="F:NADH dehydrogenase activity"/>
    <property type="evidence" value="ECO:0007669"/>
    <property type="project" value="TreeGrafter"/>
</dbReference>